<dbReference type="SUPFAM" id="SSF81901">
    <property type="entry name" value="HCP-like"/>
    <property type="match status" value="1"/>
</dbReference>
<organism evidence="2 3">
    <name type="scientific">Rhizodiscina lignyota</name>
    <dbReference type="NCBI Taxonomy" id="1504668"/>
    <lineage>
        <taxon>Eukaryota</taxon>
        <taxon>Fungi</taxon>
        <taxon>Dikarya</taxon>
        <taxon>Ascomycota</taxon>
        <taxon>Pezizomycotina</taxon>
        <taxon>Dothideomycetes</taxon>
        <taxon>Pleosporomycetidae</taxon>
        <taxon>Aulographales</taxon>
        <taxon>Rhizodiscinaceae</taxon>
        <taxon>Rhizodiscina</taxon>
    </lineage>
</organism>
<feature type="region of interest" description="Disordered" evidence="1">
    <location>
        <begin position="1"/>
        <end position="35"/>
    </location>
</feature>
<dbReference type="Proteomes" id="UP000799772">
    <property type="component" value="Unassembled WGS sequence"/>
</dbReference>
<sequence>MNVPNATGRLLRRAGGTRHFPRTNPHRRSISQRKPGLRFAVKKSVAKYEAVNRPKAVAAGALSRGESLRQQTFRSAAKYGYLKTSPAMAEEIYKALQEKGQFDGKTIEELAKSNNIELIAFTSIARLLLRSQISKEQQSLGSRLLHACSAAKEPNATIELVKIAHRRDQLHLAHFKAPLSHLAVLVREMDPRAMVLQAQMFEDQGKLKEALTLYQKATSFKTRWREMLRDAELDDDQLDIITKSEDPTDYGVDSAYTAMGALYARAFNDTENAIKSFEKGALEGGDPEAFHALAQYELKDPDNPVYTEKYIEYETKAAASCHLEAAYAVAKFYAMTPKEAAQKTTPGAYKVFLRAGSHERMDFTLVTRWLARMLTGSNRIFSNTLLNKLIKWYSRQVTRSAKWRLIWALQWSALASHPPPFYGDAHILNIRIFMRAGHRKRAMKEIERLTPQKEMFSESQWMQLEQIRREIKGEYVGDVKRDSKTKMRRLR</sequence>
<evidence type="ECO:0000313" key="2">
    <source>
        <dbReference type="EMBL" id="KAF2100229.1"/>
    </source>
</evidence>
<feature type="compositionally biased region" description="Basic residues" evidence="1">
    <location>
        <begin position="10"/>
        <end position="31"/>
    </location>
</feature>
<proteinExistence type="predicted"/>
<dbReference type="EMBL" id="ML978124">
    <property type="protein sequence ID" value="KAF2100229.1"/>
    <property type="molecule type" value="Genomic_DNA"/>
</dbReference>
<dbReference type="InterPro" id="IPR011990">
    <property type="entry name" value="TPR-like_helical_dom_sf"/>
</dbReference>
<reference evidence="2" key="1">
    <citation type="journal article" date="2020" name="Stud. Mycol.">
        <title>101 Dothideomycetes genomes: a test case for predicting lifestyles and emergence of pathogens.</title>
        <authorList>
            <person name="Haridas S."/>
            <person name="Albert R."/>
            <person name="Binder M."/>
            <person name="Bloem J."/>
            <person name="Labutti K."/>
            <person name="Salamov A."/>
            <person name="Andreopoulos B."/>
            <person name="Baker S."/>
            <person name="Barry K."/>
            <person name="Bills G."/>
            <person name="Bluhm B."/>
            <person name="Cannon C."/>
            <person name="Castanera R."/>
            <person name="Culley D."/>
            <person name="Daum C."/>
            <person name="Ezra D."/>
            <person name="Gonzalez J."/>
            <person name="Henrissat B."/>
            <person name="Kuo A."/>
            <person name="Liang C."/>
            <person name="Lipzen A."/>
            <person name="Lutzoni F."/>
            <person name="Magnuson J."/>
            <person name="Mondo S."/>
            <person name="Nolan M."/>
            <person name="Ohm R."/>
            <person name="Pangilinan J."/>
            <person name="Park H.-J."/>
            <person name="Ramirez L."/>
            <person name="Alfaro M."/>
            <person name="Sun H."/>
            <person name="Tritt A."/>
            <person name="Yoshinaga Y."/>
            <person name="Zwiers L.-H."/>
            <person name="Turgeon B."/>
            <person name="Goodwin S."/>
            <person name="Spatafora J."/>
            <person name="Crous P."/>
            <person name="Grigoriev I."/>
        </authorList>
    </citation>
    <scope>NUCLEOTIDE SEQUENCE</scope>
    <source>
        <strain evidence="2">CBS 133067</strain>
    </source>
</reference>
<evidence type="ECO:0000313" key="3">
    <source>
        <dbReference type="Proteomes" id="UP000799772"/>
    </source>
</evidence>
<accession>A0A9P4IFX3</accession>
<name>A0A9P4IFX3_9PEZI</name>
<dbReference type="AlphaFoldDB" id="A0A9P4IFX3"/>
<evidence type="ECO:0000256" key="1">
    <source>
        <dbReference type="SAM" id="MobiDB-lite"/>
    </source>
</evidence>
<dbReference type="Gene3D" id="1.25.40.10">
    <property type="entry name" value="Tetratricopeptide repeat domain"/>
    <property type="match status" value="1"/>
</dbReference>
<gene>
    <name evidence="2" type="ORF">NA57DRAFT_73839</name>
</gene>
<keyword evidence="3" id="KW-1185">Reference proteome</keyword>
<dbReference type="OrthoDB" id="5379420at2759"/>
<protein>
    <submittedName>
        <fullName evidence="2">Uncharacterized protein</fullName>
    </submittedName>
</protein>
<comment type="caution">
    <text evidence="2">The sequence shown here is derived from an EMBL/GenBank/DDBJ whole genome shotgun (WGS) entry which is preliminary data.</text>
</comment>